<dbReference type="OrthoDB" id="408631at2759"/>
<organism evidence="4 5">
    <name type="scientific">Pyricularia grisea</name>
    <name type="common">Crabgrass-specific blast fungus</name>
    <name type="synonym">Magnaporthe grisea</name>
    <dbReference type="NCBI Taxonomy" id="148305"/>
    <lineage>
        <taxon>Eukaryota</taxon>
        <taxon>Fungi</taxon>
        <taxon>Dikarya</taxon>
        <taxon>Ascomycota</taxon>
        <taxon>Pezizomycotina</taxon>
        <taxon>Sordariomycetes</taxon>
        <taxon>Sordariomycetidae</taxon>
        <taxon>Magnaporthales</taxon>
        <taxon>Pyriculariaceae</taxon>
        <taxon>Pyricularia</taxon>
    </lineage>
</organism>
<dbReference type="PANTHER" id="PTHR48081">
    <property type="entry name" value="AB HYDROLASE SUPERFAMILY PROTEIN C4A8.06C"/>
    <property type="match status" value="1"/>
</dbReference>
<dbReference type="KEGG" id="pgri:PgNI_02277"/>
<dbReference type="Gene3D" id="3.40.50.1820">
    <property type="entry name" value="alpha/beta hydrolase"/>
    <property type="match status" value="1"/>
</dbReference>
<dbReference type="GO" id="GO:0016787">
    <property type="term" value="F:hydrolase activity"/>
    <property type="evidence" value="ECO:0007669"/>
    <property type="project" value="UniProtKB-KW"/>
</dbReference>
<reference evidence="5" key="3">
    <citation type="submission" date="2025-08" db="UniProtKB">
        <authorList>
            <consortium name="RefSeq"/>
        </authorList>
    </citation>
    <scope>IDENTIFICATION</scope>
    <source>
        <strain evidence="5">NI907</strain>
    </source>
</reference>
<protein>
    <recommendedName>
        <fullName evidence="3">Alpha/beta hydrolase fold-3 domain-containing protein</fullName>
    </recommendedName>
</protein>
<dbReference type="Proteomes" id="UP000515153">
    <property type="component" value="Unplaced"/>
</dbReference>
<evidence type="ECO:0000313" key="5">
    <source>
        <dbReference type="RefSeq" id="XP_030987528.1"/>
    </source>
</evidence>
<sequence length="387" mass="43118">MSSTTAIKANNGQASASASAGPFHPRLSLIKRILYGLQGMIFSNMSSVVATLKSGVDKIFPKPYHPTLIKKYKSRPGLPIRVFFPKDYDHVNPQGNPLPCFFSIHGGGYVSGFPDLNDDWNHHFSNTNSAIVIALNYRKAPRHPYPIPIHDVAALIITVLEDQKDLARHIDPNRVAMGGFSAGGSLTLAVSQLPHIRSRIQAIVPVYPACDFATPTDVKTRLRRYKPELGGFRARRSDYLLGMMACFNWSYIPVGHDLTDPLLSGERVLASSLPKRVFIIAAEMDILSHGAWRLACRLAGKPMPGHDQQVGRPEVKPPQRLVLDDEAYHWIQKTEDGREVRWLLAPDAVHAFDMEAKMLAPFDKAMKADCIAKRNEEIDLIGKWLWG</sequence>
<dbReference type="InterPro" id="IPR013094">
    <property type="entry name" value="AB_hydrolase_3"/>
</dbReference>
<dbReference type="AlphaFoldDB" id="A0A6P8BJN2"/>
<evidence type="ECO:0000313" key="4">
    <source>
        <dbReference type="Proteomes" id="UP000515153"/>
    </source>
</evidence>
<feature type="compositionally biased region" description="Polar residues" evidence="2">
    <location>
        <begin position="1"/>
        <end position="13"/>
    </location>
</feature>
<reference evidence="5" key="2">
    <citation type="submission" date="2019-10" db="EMBL/GenBank/DDBJ databases">
        <authorList>
            <consortium name="NCBI Genome Project"/>
        </authorList>
    </citation>
    <scope>NUCLEOTIDE SEQUENCE</scope>
    <source>
        <strain evidence="5">NI907</strain>
    </source>
</reference>
<evidence type="ECO:0000256" key="1">
    <source>
        <dbReference type="ARBA" id="ARBA00022801"/>
    </source>
</evidence>
<dbReference type="RefSeq" id="XP_030987528.1">
    <property type="nucleotide sequence ID" value="XM_031122344.1"/>
</dbReference>
<dbReference type="InterPro" id="IPR029058">
    <property type="entry name" value="AB_hydrolase_fold"/>
</dbReference>
<gene>
    <name evidence="5" type="ORF">PgNI_02277</name>
</gene>
<keyword evidence="4" id="KW-1185">Reference proteome</keyword>
<dbReference type="PANTHER" id="PTHR48081:SF8">
    <property type="entry name" value="ALPHA_BETA HYDROLASE FOLD-3 DOMAIN-CONTAINING PROTEIN-RELATED"/>
    <property type="match status" value="1"/>
</dbReference>
<keyword evidence="1" id="KW-0378">Hydrolase</keyword>
<feature type="region of interest" description="Disordered" evidence="2">
    <location>
        <begin position="1"/>
        <end position="21"/>
    </location>
</feature>
<evidence type="ECO:0000259" key="3">
    <source>
        <dbReference type="Pfam" id="PF07859"/>
    </source>
</evidence>
<feature type="domain" description="Alpha/beta hydrolase fold-3" evidence="3">
    <location>
        <begin position="103"/>
        <end position="299"/>
    </location>
</feature>
<name>A0A6P8BJN2_PYRGI</name>
<reference evidence="5" key="1">
    <citation type="journal article" date="2019" name="Mol. Biol. Evol.">
        <title>Blast fungal genomes show frequent chromosomal changes, gene gains and losses, and effector gene turnover.</title>
        <authorList>
            <person name="Gomez Luciano L.B."/>
            <person name="Jason Tsai I."/>
            <person name="Chuma I."/>
            <person name="Tosa Y."/>
            <person name="Chen Y.H."/>
            <person name="Li J.Y."/>
            <person name="Li M.Y."/>
            <person name="Jade Lu M.Y."/>
            <person name="Nakayashiki H."/>
            <person name="Li W.H."/>
        </authorList>
    </citation>
    <scope>NUCLEOTIDE SEQUENCE</scope>
    <source>
        <strain evidence="5">NI907</strain>
    </source>
</reference>
<dbReference type="Pfam" id="PF07859">
    <property type="entry name" value="Abhydrolase_3"/>
    <property type="match status" value="1"/>
</dbReference>
<dbReference type="GeneID" id="41957256"/>
<proteinExistence type="predicted"/>
<accession>A0A6P8BJN2</accession>
<dbReference type="InterPro" id="IPR050300">
    <property type="entry name" value="GDXG_lipolytic_enzyme"/>
</dbReference>
<evidence type="ECO:0000256" key="2">
    <source>
        <dbReference type="SAM" id="MobiDB-lite"/>
    </source>
</evidence>
<dbReference type="SUPFAM" id="SSF53474">
    <property type="entry name" value="alpha/beta-Hydrolases"/>
    <property type="match status" value="1"/>
</dbReference>